<name>A0A1T4LN54_9BACT</name>
<evidence type="ECO:0000256" key="8">
    <source>
        <dbReference type="ARBA" id="ARBA00022842"/>
    </source>
</evidence>
<dbReference type="FunFam" id="1.10.20.140:FF:000001">
    <property type="entry name" value="tRNA dimethylallyltransferase"/>
    <property type="match status" value="1"/>
</dbReference>
<dbReference type="GO" id="GO:0005524">
    <property type="term" value="F:ATP binding"/>
    <property type="evidence" value="ECO:0007669"/>
    <property type="project" value="UniProtKB-UniRule"/>
</dbReference>
<evidence type="ECO:0000256" key="4">
    <source>
        <dbReference type="ARBA" id="ARBA00022679"/>
    </source>
</evidence>
<feature type="binding site" evidence="10">
    <location>
        <begin position="12"/>
        <end position="17"/>
    </location>
    <ligand>
        <name>substrate</name>
    </ligand>
</feature>
<protein>
    <recommendedName>
        <fullName evidence="10">tRNA dimethylallyltransferase</fullName>
        <ecNumber evidence="10">2.5.1.75</ecNumber>
    </recommendedName>
    <alternativeName>
        <fullName evidence="10">Dimethylallyl diphosphate:tRNA dimethylallyltransferase</fullName>
        <shortName evidence="10">DMAPP:tRNA dimethylallyltransferase</shortName>
        <shortName evidence="10">DMATase</shortName>
    </alternativeName>
    <alternativeName>
        <fullName evidence="10">Isopentenyl-diphosphate:tRNA isopentenyltransferase</fullName>
        <shortName evidence="10">IPP transferase</shortName>
        <shortName evidence="10">IPPT</shortName>
        <shortName evidence="10">IPTase</shortName>
    </alternativeName>
</protein>
<keyword evidence="15" id="KW-1185">Reference proteome</keyword>
<evidence type="ECO:0000256" key="7">
    <source>
        <dbReference type="ARBA" id="ARBA00022840"/>
    </source>
</evidence>
<proteinExistence type="inferred from homology"/>
<evidence type="ECO:0000313" key="14">
    <source>
        <dbReference type="EMBL" id="SJZ56133.1"/>
    </source>
</evidence>
<evidence type="ECO:0000313" key="15">
    <source>
        <dbReference type="Proteomes" id="UP000190102"/>
    </source>
</evidence>
<keyword evidence="8 10" id="KW-0460">Magnesium</keyword>
<evidence type="ECO:0000256" key="9">
    <source>
        <dbReference type="ARBA" id="ARBA00049563"/>
    </source>
</evidence>
<dbReference type="EMBL" id="FUWR01000003">
    <property type="protein sequence ID" value="SJZ56133.1"/>
    <property type="molecule type" value="Genomic_DNA"/>
</dbReference>
<evidence type="ECO:0000256" key="13">
    <source>
        <dbReference type="RuleBase" id="RU003785"/>
    </source>
</evidence>
<feature type="site" description="Interaction with substrate tRNA" evidence="10">
    <location>
        <position position="123"/>
    </location>
</feature>
<comment type="catalytic activity">
    <reaction evidence="9 10 11">
        <text>adenosine(37) in tRNA + dimethylallyl diphosphate = N(6)-dimethylallyladenosine(37) in tRNA + diphosphate</text>
        <dbReference type="Rhea" id="RHEA:26482"/>
        <dbReference type="Rhea" id="RHEA-COMP:10162"/>
        <dbReference type="Rhea" id="RHEA-COMP:10375"/>
        <dbReference type="ChEBI" id="CHEBI:33019"/>
        <dbReference type="ChEBI" id="CHEBI:57623"/>
        <dbReference type="ChEBI" id="CHEBI:74411"/>
        <dbReference type="ChEBI" id="CHEBI:74415"/>
        <dbReference type="EC" id="2.5.1.75"/>
    </reaction>
</comment>
<dbReference type="CDD" id="cd02019">
    <property type="entry name" value="NK"/>
    <property type="match status" value="1"/>
</dbReference>
<dbReference type="EC" id="2.5.1.75" evidence="10"/>
<evidence type="ECO:0000256" key="6">
    <source>
        <dbReference type="ARBA" id="ARBA00022741"/>
    </source>
</evidence>
<dbReference type="InterPro" id="IPR039657">
    <property type="entry name" value="Dimethylallyltransferase"/>
</dbReference>
<dbReference type="GO" id="GO:0052381">
    <property type="term" value="F:tRNA dimethylallyltransferase activity"/>
    <property type="evidence" value="ECO:0007669"/>
    <property type="project" value="UniProtKB-UniRule"/>
</dbReference>
<feature type="site" description="Interaction with substrate tRNA" evidence="10">
    <location>
        <position position="101"/>
    </location>
</feature>
<keyword evidence="6 10" id="KW-0547">Nucleotide-binding</keyword>
<comment type="caution">
    <text evidence="10">Lacks conserved residue(s) required for the propagation of feature annotation.</text>
</comment>
<dbReference type="HAMAP" id="MF_00185">
    <property type="entry name" value="IPP_trans"/>
    <property type="match status" value="1"/>
</dbReference>
<evidence type="ECO:0000256" key="10">
    <source>
        <dbReference type="HAMAP-Rule" id="MF_00185"/>
    </source>
</evidence>
<organism evidence="14 15">
    <name type="scientific">Trichlorobacter thiogenes</name>
    <dbReference type="NCBI Taxonomy" id="115783"/>
    <lineage>
        <taxon>Bacteria</taxon>
        <taxon>Pseudomonadati</taxon>
        <taxon>Thermodesulfobacteriota</taxon>
        <taxon>Desulfuromonadia</taxon>
        <taxon>Geobacterales</taxon>
        <taxon>Geobacteraceae</taxon>
        <taxon>Trichlorobacter</taxon>
    </lineage>
</organism>
<evidence type="ECO:0000256" key="12">
    <source>
        <dbReference type="RuleBase" id="RU003784"/>
    </source>
</evidence>
<dbReference type="Gene3D" id="1.10.20.140">
    <property type="match status" value="1"/>
</dbReference>
<evidence type="ECO:0000256" key="1">
    <source>
        <dbReference type="ARBA" id="ARBA00001946"/>
    </source>
</evidence>
<dbReference type="InterPro" id="IPR018022">
    <property type="entry name" value="IPT"/>
</dbReference>
<evidence type="ECO:0000256" key="2">
    <source>
        <dbReference type="ARBA" id="ARBA00003213"/>
    </source>
</evidence>
<comment type="cofactor">
    <cofactor evidence="1 10">
        <name>Mg(2+)</name>
        <dbReference type="ChEBI" id="CHEBI:18420"/>
    </cofactor>
</comment>
<keyword evidence="5 10" id="KW-0819">tRNA processing</keyword>
<evidence type="ECO:0000256" key="5">
    <source>
        <dbReference type="ARBA" id="ARBA00022694"/>
    </source>
</evidence>
<gene>
    <name evidence="10" type="primary">miaA</name>
    <name evidence="14" type="ORF">SAMN02745119_00970</name>
</gene>
<comment type="subunit">
    <text evidence="10">Monomer.</text>
</comment>
<dbReference type="RefSeq" id="WP_078789250.1">
    <property type="nucleotide sequence ID" value="NZ_FUWR01000003.1"/>
</dbReference>
<keyword evidence="4 10" id="KW-0808">Transferase</keyword>
<dbReference type="PANTHER" id="PTHR11088">
    <property type="entry name" value="TRNA DIMETHYLALLYLTRANSFERASE"/>
    <property type="match status" value="1"/>
</dbReference>
<accession>A0A1T4LN54</accession>
<keyword evidence="7 10" id="KW-0067">ATP-binding</keyword>
<comment type="similarity">
    <text evidence="3 10 13">Belongs to the IPP transferase family.</text>
</comment>
<evidence type="ECO:0000256" key="3">
    <source>
        <dbReference type="ARBA" id="ARBA00005842"/>
    </source>
</evidence>
<dbReference type="Proteomes" id="UP000190102">
    <property type="component" value="Unassembled WGS sequence"/>
</dbReference>
<dbReference type="Gene3D" id="3.40.50.300">
    <property type="entry name" value="P-loop containing nucleotide triphosphate hydrolases"/>
    <property type="match status" value="1"/>
</dbReference>
<dbReference type="STRING" id="115783.SAMN02745119_00970"/>
<feature type="binding site" evidence="10">
    <location>
        <begin position="10"/>
        <end position="17"/>
    </location>
    <ligand>
        <name>ATP</name>
        <dbReference type="ChEBI" id="CHEBI:30616"/>
    </ligand>
</feature>
<sequence>MKPRLLVIAGPTASGKSALALDLAETLNGEIICVDSLTVYRGFEIGSAKPTPEQRQRVPHHLLDICEPTDPFTASDFRGAAASAIQEITGRGKRPILAGGTGLYLRSLLRGLNKAPGEDPVLRELLQTRMEREGGEALLAELATVDPDTAQRLHPNNRNRIIRALEVFQTTGITLSQFQAEHGFSDSPYNSLQFCLDLPRPELYQRIDDRVDAMLTAGLVAEVQGLLQSGVPSDCKPLQAIGYKEVVAHLQGEHDQTEMTRLIKRNTRHFAKRQLTWFRAEPEMQWVAYPENSATIHSAAATFFA</sequence>
<dbReference type="AlphaFoldDB" id="A0A1T4LN54"/>
<evidence type="ECO:0000256" key="11">
    <source>
        <dbReference type="RuleBase" id="RU003783"/>
    </source>
</evidence>
<dbReference type="PANTHER" id="PTHR11088:SF60">
    <property type="entry name" value="TRNA DIMETHYLALLYLTRANSFERASE"/>
    <property type="match status" value="1"/>
</dbReference>
<dbReference type="Pfam" id="PF01715">
    <property type="entry name" value="IPPT"/>
    <property type="match status" value="1"/>
</dbReference>
<feature type="region of interest" description="Interaction with substrate tRNA" evidence="10">
    <location>
        <begin position="35"/>
        <end position="38"/>
    </location>
</feature>
<reference evidence="15" key="1">
    <citation type="submission" date="2017-02" db="EMBL/GenBank/DDBJ databases">
        <authorList>
            <person name="Varghese N."/>
            <person name="Submissions S."/>
        </authorList>
    </citation>
    <scope>NUCLEOTIDE SEQUENCE [LARGE SCALE GENOMIC DNA]</scope>
    <source>
        <strain evidence="15">ATCC BAA-34</strain>
    </source>
</reference>
<dbReference type="GO" id="GO:0006400">
    <property type="term" value="P:tRNA modification"/>
    <property type="evidence" value="ECO:0007669"/>
    <property type="project" value="TreeGrafter"/>
</dbReference>
<dbReference type="InterPro" id="IPR027417">
    <property type="entry name" value="P-loop_NTPase"/>
</dbReference>
<dbReference type="OrthoDB" id="9776390at2"/>
<dbReference type="SUPFAM" id="SSF52540">
    <property type="entry name" value="P-loop containing nucleoside triphosphate hydrolases"/>
    <property type="match status" value="2"/>
</dbReference>
<dbReference type="NCBIfam" id="TIGR00174">
    <property type="entry name" value="miaA"/>
    <property type="match status" value="1"/>
</dbReference>
<comment type="function">
    <text evidence="2 10 12">Catalyzes the transfer of a dimethylallyl group onto the adenine at position 37 in tRNAs that read codons beginning with uridine, leading to the formation of N6-(dimethylallyl)adenosine (i(6)A).</text>
</comment>